<dbReference type="EMBL" id="CP064750">
    <property type="protein sequence ID" value="QPC66291.1"/>
    <property type="molecule type" value="Genomic_DNA"/>
</dbReference>
<evidence type="ECO:0000256" key="3">
    <source>
        <dbReference type="ARBA" id="ARBA00022692"/>
    </source>
</evidence>
<dbReference type="InterPro" id="IPR010308">
    <property type="entry name" value="TRP_C"/>
</dbReference>
<evidence type="ECO:0000256" key="6">
    <source>
        <dbReference type="ARBA" id="ARBA00023136"/>
    </source>
</evidence>
<feature type="transmembrane region" description="Helical" evidence="8">
    <location>
        <begin position="590"/>
        <end position="619"/>
    </location>
</feature>
<feature type="compositionally biased region" description="Gly residues" evidence="7">
    <location>
        <begin position="771"/>
        <end position="780"/>
    </location>
</feature>
<dbReference type="GO" id="GO:0055085">
    <property type="term" value="P:transmembrane transport"/>
    <property type="evidence" value="ECO:0007669"/>
    <property type="project" value="TreeGrafter"/>
</dbReference>
<dbReference type="PANTHER" id="PTHR31145">
    <property type="entry name" value="INTEGRAL MEMBRANE PROTEIN (AFU_ORTHOLOGUE AFUA_7G01610)"/>
    <property type="match status" value="1"/>
</dbReference>
<keyword evidence="3 8" id="KW-0812">Transmembrane</keyword>
<organism evidence="11 12">
    <name type="scientific">Fusarium culmorum</name>
    <dbReference type="NCBI Taxonomy" id="5516"/>
    <lineage>
        <taxon>Eukaryota</taxon>
        <taxon>Fungi</taxon>
        <taxon>Dikarya</taxon>
        <taxon>Ascomycota</taxon>
        <taxon>Pezizomycotina</taxon>
        <taxon>Sordariomycetes</taxon>
        <taxon>Hypocreomycetidae</taxon>
        <taxon>Hypocreales</taxon>
        <taxon>Nectriaceae</taxon>
        <taxon>Fusarium</taxon>
    </lineage>
</organism>
<evidence type="ECO:0000313" key="11">
    <source>
        <dbReference type="EMBL" id="QPC66291.1"/>
    </source>
</evidence>
<dbReference type="InterPro" id="IPR040241">
    <property type="entry name" value="TRP_Flc/Pkd2-like"/>
</dbReference>
<feature type="compositionally biased region" description="Polar residues" evidence="7">
    <location>
        <begin position="713"/>
        <end position="735"/>
    </location>
</feature>
<gene>
    <name evidence="11" type="ORF">HYE67_008522</name>
</gene>
<dbReference type="InterPro" id="IPR032800">
    <property type="entry name" value="TRP_N"/>
</dbReference>
<evidence type="ECO:0000259" key="10">
    <source>
        <dbReference type="SMART" id="SM01320"/>
    </source>
</evidence>
<dbReference type="PANTHER" id="PTHR31145:SF5">
    <property type="entry name" value="DUF907 DOMAIN PROTEIN (AFU_ORTHOLOGUE AFUA_2G06100)"/>
    <property type="match status" value="1"/>
</dbReference>
<feature type="signal peptide" evidence="9">
    <location>
        <begin position="1"/>
        <end position="26"/>
    </location>
</feature>
<reference evidence="11" key="1">
    <citation type="submission" date="2020-11" db="EMBL/GenBank/DDBJ databases">
        <title>The chromosome-scale genome resource for two endophytic Fusarium species: F. culmorum and F. pseudograminearum.</title>
        <authorList>
            <person name="Yuan Z."/>
        </authorList>
    </citation>
    <scope>NUCLEOTIDE SEQUENCE</scope>
    <source>
        <strain evidence="11">Class2-1B</strain>
    </source>
</reference>
<protein>
    <recommendedName>
        <fullName evidence="10">ML-like domain-containing protein</fullName>
    </recommendedName>
</protein>
<evidence type="ECO:0000256" key="1">
    <source>
        <dbReference type="ARBA" id="ARBA00004141"/>
    </source>
</evidence>
<sequence>MTRLHSNWSPWKVAMTAATLVTGVLGDNILRTSGVTDCGSEAGISIQKLDISYDNDKQIVTFDVSGISDKERNVSAILEVTAYGRKVYENSINPCSKDTPIPQLCPMPNTHFAAKGDQEIKPEWANQVPAIAFQVPDISAQATLRLVAIDDPSEQVACFQTQVNNGKTVSVPAVTYISAGVVGAALLVSGASAASSTLSGTAGAGHGGGGPSPSFAQTLGWFQGMAMNGMLSVDYPPVYRSFAKNFGFSAGIIPWESLQKSIDTFRNMTGGDLTNDSFDVLRNATLVFSDNSTSPPADHSYKVKRAFDTFESLANLAIRGVETSMDNGTDGAVATAAQGQTLSVSGISAYVQQYSVPKSNTFMTVLLVVAIIIAFIIVSILFVKAVLEFWALFGNFPESLSGFREHYWGSIARTITHLILVLYGIWVLYCVFQFTVGDSWVAQLLAGVTLAIFTGVLGWFTWKIFSTVKRLRSTEGNVDALYNDKQYWVKYSLFYEAYKKDYWWIFIPTIVYLFAKGCTLAVGDGNGMAQSIAQLIVESIMLGLLVFTRPFERKSSNIIGIAIQTVRVLSVACIFIFVHELHISQDSKTIAGVVLIAVQSAMTGLLVILIIWNAINVLVKENPHRKRRKEMGKSFRIQHSYTKQLLTQSTEKAKRDMDTLTPLDARNSLLLDRKDNNNISMFAMPPPQEKGHLPSMSPDQYRDAEAGYQQPNYLSSSPPMNRNLTNMDNDSQNLMGNAAPPGWSQQDPHPVGLGRHDSGDTGYGQQPYSGYGNGGGYRGY</sequence>
<keyword evidence="5 8" id="KW-1133">Transmembrane helix</keyword>
<dbReference type="Pfam" id="PF06011">
    <property type="entry name" value="TRP"/>
    <property type="match status" value="1"/>
</dbReference>
<keyword evidence="4 9" id="KW-0732">Signal</keyword>
<feature type="transmembrane region" description="Helical" evidence="8">
    <location>
        <begin position="559"/>
        <end position="578"/>
    </location>
</feature>
<evidence type="ECO:0000256" key="4">
    <source>
        <dbReference type="ARBA" id="ARBA00022729"/>
    </source>
</evidence>
<dbReference type="SMART" id="SM01320">
    <property type="entry name" value="TRP_N"/>
    <property type="match status" value="1"/>
</dbReference>
<feature type="transmembrane region" description="Helical" evidence="8">
    <location>
        <begin position="528"/>
        <end position="547"/>
    </location>
</feature>
<feature type="transmembrane region" description="Helical" evidence="8">
    <location>
        <begin position="414"/>
        <end position="434"/>
    </location>
</feature>
<name>A0A7S8DD15_FUSCU</name>
<comment type="subcellular location">
    <subcellularLocation>
        <location evidence="1">Membrane</location>
        <topology evidence="1">Multi-pass membrane protein</topology>
    </subcellularLocation>
</comment>
<dbReference type="GO" id="GO:0009272">
    <property type="term" value="P:fungal-type cell wall biogenesis"/>
    <property type="evidence" value="ECO:0007669"/>
    <property type="project" value="TreeGrafter"/>
</dbReference>
<dbReference type="GO" id="GO:0016020">
    <property type="term" value="C:membrane"/>
    <property type="evidence" value="ECO:0007669"/>
    <property type="project" value="UniProtKB-SubCell"/>
</dbReference>
<feature type="chain" id="PRO_5031057911" description="ML-like domain-containing protein" evidence="9">
    <location>
        <begin position="27"/>
        <end position="780"/>
    </location>
</feature>
<feature type="region of interest" description="Disordered" evidence="7">
    <location>
        <begin position="713"/>
        <end position="780"/>
    </location>
</feature>
<evidence type="ECO:0000256" key="8">
    <source>
        <dbReference type="SAM" id="Phobius"/>
    </source>
</evidence>
<evidence type="ECO:0000256" key="9">
    <source>
        <dbReference type="SAM" id="SignalP"/>
    </source>
</evidence>
<dbReference type="Proteomes" id="UP000663297">
    <property type="component" value="Chromosome 4"/>
</dbReference>
<feature type="transmembrane region" description="Helical" evidence="8">
    <location>
        <begin position="440"/>
        <end position="462"/>
    </location>
</feature>
<feature type="transmembrane region" description="Helical" evidence="8">
    <location>
        <begin position="502"/>
        <end position="522"/>
    </location>
</feature>
<keyword evidence="6 8" id="KW-0472">Membrane</keyword>
<evidence type="ECO:0000256" key="7">
    <source>
        <dbReference type="SAM" id="MobiDB-lite"/>
    </source>
</evidence>
<evidence type="ECO:0000256" key="2">
    <source>
        <dbReference type="ARBA" id="ARBA00010642"/>
    </source>
</evidence>
<evidence type="ECO:0000313" key="12">
    <source>
        <dbReference type="Proteomes" id="UP000663297"/>
    </source>
</evidence>
<accession>A0A7S8DD15</accession>
<comment type="similarity">
    <text evidence="2">Belongs to the transient receptor potential (TRP) ion channel family.</text>
</comment>
<dbReference type="AlphaFoldDB" id="A0A7S8DD15"/>
<evidence type="ECO:0000256" key="5">
    <source>
        <dbReference type="ARBA" id="ARBA00022989"/>
    </source>
</evidence>
<feature type="domain" description="ML-like" evidence="10">
    <location>
        <begin position="28"/>
        <end position="170"/>
    </location>
</feature>
<proteinExistence type="inferred from homology"/>
<dbReference type="Pfam" id="PF14558">
    <property type="entry name" value="TRP_N"/>
    <property type="match status" value="1"/>
</dbReference>
<feature type="transmembrane region" description="Helical" evidence="8">
    <location>
        <begin position="362"/>
        <end position="393"/>
    </location>
</feature>